<dbReference type="InterPro" id="IPR043504">
    <property type="entry name" value="Peptidase_S1_PA_chymotrypsin"/>
</dbReference>
<gene>
    <name evidence="1" type="ORF">GCM10010238_35470</name>
</gene>
<dbReference type="Proteomes" id="UP000653493">
    <property type="component" value="Unassembled WGS sequence"/>
</dbReference>
<keyword evidence="2" id="KW-1185">Reference proteome</keyword>
<protein>
    <submittedName>
        <fullName evidence="1">Uncharacterized protein</fullName>
    </submittedName>
</protein>
<comment type="caution">
    <text evidence="1">The sequence shown here is derived from an EMBL/GenBank/DDBJ whole genome shotgun (WGS) entry which is preliminary data.</text>
</comment>
<accession>A0A918GJT4</accession>
<reference evidence="1" key="2">
    <citation type="submission" date="2020-09" db="EMBL/GenBank/DDBJ databases">
        <authorList>
            <person name="Sun Q."/>
            <person name="Ohkuma M."/>
        </authorList>
    </citation>
    <scope>NUCLEOTIDE SEQUENCE</scope>
    <source>
        <strain evidence="1">JCM 4234</strain>
    </source>
</reference>
<reference evidence="1" key="1">
    <citation type="journal article" date="2014" name="Int. J. Syst. Evol. Microbiol.">
        <title>Complete genome sequence of Corynebacterium casei LMG S-19264T (=DSM 44701T), isolated from a smear-ripened cheese.</title>
        <authorList>
            <consortium name="US DOE Joint Genome Institute (JGI-PGF)"/>
            <person name="Walter F."/>
            <person name="Albersmeier A."/>
            <person name="Kalinowski J."/>
            <person name="Ruckert C."/>
        </authorList>
    </citation>
    <scope>NUCLEOTIDE SEQUENCE</scope>
    <source>
        <strain evidence="1">JCM 4234</strain>
    </source>
</reference>
<dbReference type="AlphaFoldDB" id="A0A918GJT4"/>
<sequence>MTDGAADHVLTVGHCGPAGPEWLAGGRPVGATAAGGFPGDDCSLMEYAVAVRATARACGSPAPVRSPWGGGCSAAAVRPVCAAAG</sequence>
<evidence type="ECO:0000313" key="1">
    <source>
        <dbReference type="EMBL" id="GGS42770.1"/>
    </source>
</evidence>
<organism evidence="1 2">
    <name type="scientific">Streptomyces griseoviridis</name>
    <dbReference type="NCBI Taxonomy" id="45398"/>
    <lineage>
        <taxon>Bacteria</taxon>
        <taxon>Bacillati</taxon>
        <taxon>Actinomycetota</taxon>
        <taxon>Actinomycetes</taxon>
        <taxon>Kitasatosporales</taxon>
        <taxon>Streptomycetaceae</taxon>
        <taxon>Streptomyces</taxon>
    </lineage>
</organism>
<name>A0A918GJT4_STRGD</name>
<proteinExistence type="predicted"/>
<dbReference type="EMBL" id="BMSL01000009">
    <property type="protein sequence ID" value="GGS42770.1"/>
    <property type="molecule type" value="Genomic_DNA"/>
</dbReference>
<dbReference type="Gene3D" id="2.40.10.10">
    <property type="entry name" value="Trypsin-like serine proteases"/>
    <property type="match status" value="1"/>
</dbReference>
<evidence type="ECO:0000313" key="2">
    <source>
        <dbReference type="Proteomes" id="UP000653493"/>
    </source>
</evidence>